<keyword evidence="1" id="KW-0614">Plasmid</keyword>
<organism evidence="1">
    <name type="scientific">Klebsiella pneumoniae</name>
    <dbReference type="NCBI Taxonomy" id="573"/>
    <lineage>
        <taxon>Bacteria</taxon>
        <taxon>Pseudomonadati</taxon>
        <taxon>Pseudomonadota</taxon>
        <taxon>Gammaproteobacteria</taxon>
        <taxon>Enterobacterales</taxon>
        <taxon>Enterobacteriaceae</taxon>
        <taxon>Klebsiella/Raoultella group</taxon>
        <taxon>Klebsiella</taxon>
        <taxon>Klebsiella pneumoniae complex</taxon>
    </lineage>
</organism>
<geneLocation type="plasmid" evidence="1">
    <name>p17-15-vir-like</name>
</geneLocation>
<accession>A0A8B0SSB2</accession>
<protein>
    <submittedName>
        <fullName evidence="1">Uncharacterized protein</fullName>
    </submittedName>
</protein>
<evidence type="ECO:0000313" key="1">
    <source>
        <dbReference type="EMBL" id="QTX14096.1"/>
    </source>
</evidence>
<reference evidence="1" key="1">
    <citation type="submission" date="2020-01" db="EMBL/GenBank/DDBJ databases">
        <authorList>
            <person name="Qin S."/>
        </authorList>
    </citation>
    <scope>NUCLEOTIDE SEQUENCE</scope>
    <source>
        <strain evidence="1">CVir17-16-YZ6g</strain>
        <plasmid evidence="1">p17-15-vir-like</plasmid>
    </source>
</reference>
<sequence>MFMLFMRIIPIILFIDGIDLIAELKKALVKRRLQKNILEMLGVSKDRKLTEADRVNIVLYDKKSSIFFSDIGEEERLSRINKLEAVYKYTKFVTPDSLVARYLSGRGIKRMLTKKFQLVWGLMLR</sequence>
<proteinExistence type="predicted"/>
<name>A0A8B0SSB2_KLEPN</name>
<dbReference type="AlphaFoldDB" id="A0A8B0SSB2"/>
<dbReference type="EMBL" id="MN956836">
    <property type="protein sequence ID" value="QTX14096.1"/>
    <property type="molecule type" value="Genomic_DNA"/>
</dbReference>